<keyword evidence="3" id="KW-1185">Reference proteome</keyword>
<keyword evidence="1" id="KW-1133">Transmembrane helix</keyword>
<dbReference type="InterPro" id="IPR011990">
    <property type="entry name" value="TPR-like_helical_dom_sf"/>
</dbReference>
<accession>A0ABX0U5W1</accession>
<organism evidence="2 3">
    <name type="scientific">Wenyingzhuangia heitensis</name>
    <dbReference type="NCBI Taxonomy" id="1487859"/>
    <lineage>
        <taxon>Bacteria</taxon>
        <taxon>Pseudomonadati</taxon>
        <taxon>Bacteroidota</taxon>
        <taxon>Flavobacteriia</taxon>
        <taxon>Flavobacteriales</taxon>
        <taxon>Flavobacteriaceae</taxon>
        <taxon>Wenyingzhuangia</taxon>
    </lineage>
</organism>
<keyword evidence="1" id="KW-0472">Membrane</keyword>
<name>A0ABX0U5W1_9FLAO</name>
<sequence length="518" mass="60689">MKKIFCLYVLGIVYFLNSYGANLGIVNDFQFIEEQNKDTIALGKNNKTDLVQFHLEAADVHKNKGMYAVAYEHLWEALLLAKAENNYRGIAAIHNELGMLYGIYNKEDKAIEHKILTLKYIKKDTVEGRRKSNNLRKAYYSLAVQYRKAKNYDKSTVYLDSCLYVERNIPDRMDRNAYVFAEKGNLHLLQNNLKEAELFLIRAKQLLEEENRHYLVVVYSFLGDLYTKKNEVTKALYYYEKSLNAILVTNSHTDLKTDILQKIASIYKKQNKVDKAYYYLEQSTKIGDSLFGMRNKNNSDLFEIKNKYKEALVKKDAYINQQEDVIEKKKQIQIRLIFAIAIILFILIVLILLFYHKAKVKRLKAEKEKVALEIKHDKEKINVVLESKSKELTVSALQLIEKDKNIETLLEALKLNAPDTYRKIHKEIVRGNKDLWESFNLRFTEVNTDFYKRLRDKHDELTPTEQKHCALIKLKFDSKEMAKLLNISVNSVHISRHRIRKKIGLERGEDLSNYISSI</sequence>
<dbReference type="InterPro" id="IPR036388">
    <property type="entry name" value="WH-like_DNA-bd_sf"/>
</dbReference>
<dbReference type="Gene3D" id="1.10.10.10">
    <property type="entry name" value="Winged helix-like DNA-binding domain superfamily/Winged helix DNA-binding domain"/>
    <property type="match status" value="1"/>
</dbReference>
<evidence type="ECO:0000313" key="2">
    <source>
        <dbReference type="EMBL" id="NIJ44234.1"/>
    </source>
</evidence>
<feature type="transmembrane region" description="Helical" evidence="1">
    <location>
        <begin position="336"/>
        <end position="355"/>
    </location>
</feature>
<dbReference type="Gene3D" id="1.25.40.10">
    <property type="entry name" value="Tetratricopeptide repeat domain"/>
    <property type="match status" value="2"/>
</dbReference>
<dbReference type="Proteomes" id="UP000745859">
    <property type="component" value="Unassembled WGS sequence"/>
</dbReference>
<evidence type="ECO:0000256" key="1">
    <source>
        <dbReference type="SAM" id="Phobius"/>
    </source>
</evidence>
<proteinExistence type="predicted"/>
<evidence type="ECO:0000313" key="3">
    <source>
        <dbReference type="Proteomes" id="UP000745859"/>
    </source>
</evidence>
<comment type="caution">
    <text evidence="2">The sequence shown here is derived from an EMBL/GenBank/DDBJ whole genome shotgun (WGS) entry which is preliminary data.</text>
</comment>
<dbReference type="EMBL" id="JAASQL010000001">
    <property type="protein sequence ID" value="NIJ44234.1"/>
    <property type="molecule type" value="Genomic_DNA"/>
</dbReference>
<gene>
    <name evidence="2" type="ORF">FHR24_000673</name>
</gene>
<reference evidence="2 3" key="1">
    <citation type="submission" date="2020-03" db="EMBL/GenBank/DDBJ databases">
        <title>Genomic Encyclopedia of Type Strains, Phase IV (KMG-IV): sequencing the most valuable type-strain genomes for metagenomic binning, comparative biology and taxonomic classification.</title>
        <authorList>
            <person name="Goeker M."/>
        </authorList>
    </citation>
    <scope>NUCLEOTIDE SEQUENCE [LARGE SCALE GENOMIC DNA]</scope>
    <source>
        <strain evidence="2 3">DSM 101599</strain>
    </source>
</reference>
<dbReference type="SUPFAM" id="SSF48452">
    <property type="entry name" value="TPR-like"/>
    <property type="match status" value="2"/>
</dbReference>
<keyword evidence="1" id="KW-0812">Transmembrane</keyword>
<dbReference type="InterPro" id="IPR016032">
    <property type="entry name" value="Sig_transdc_resp-reg_C-effctor"/>
</dbReference>
<protein>
    <submittedName>
        <fullName evidence="2">Tetratricopeptide (TPR) repeat protein</fullName>
    </submittedName>
</protein>
<dbReference type="InterPro" id="IPR019734">
    <property type="entry name" value="TPR_rpt"/>
</dbReference>
<dbReference type="RefSeq" id="WP_167183850.1">
    <property type="nucleotide sequence ID" value="NZ_JAASQL010000001.1"/>
</dbReference>
<dbReference type="SMART" id="SM00028">
    <property type="entry name" value="TPR"/>
    <property type="match status" value="6"/>
</dbReference>
<dbReference type="SUPFAM" id="SSF46894">
    <property type="entry name" value="C-terminal effector domain of the bipartite response regulators"/>
    <property type="match status" value="1"/>
</dbReference>